<name>A0ACC3MVA8_9PEZI</name>
<comment type="caution">
    <text evidence="1">The sequence shown here is derived from an EMBL/GenBank/DDBJ whole genome shotgun (WGS) entry which is preliminary data.</text>
</comment>
<dbReference type="Proteomes" id="UP001281147">
    <property type="component" value="Unassembled WGS sequence"/>
</dbReference>
<sequence length="93" mass="10683">MSNSKLDPVEQVRSWGFQHAFTYRDSPNNYYPPHTHSGVTTHLVLRGELEVRYPDDEEPKKEKVGPGGRFDVEANRRHEVWVGKEGCTMVIGE</sequence>
<reference evidence="1" key="1">
    <citation type="submission" date="2023-07" db="EMBL/GenBank/DDBJ databases">
        <title>Black Yeasts Isolated from many extreme environments.</title>
        <authorList>
            <person name="Coleine C."/>
            <person name="Stajich J.E."/>
            <person name="Selbmann L."/>
        </authorList>
    </citation>
    <scope>NUCLEOTIDE SEQUENCE</scope>
    <source>
        <strain evidence="1">CCFEE 5714</strain>
    </source>
</reference>
<protein>
    <submittedName>
        <fullName evidence="1">Uncharacterized protein</fullName>
    </submittedName>
</protein>
<evidence type="ECO:0000313" key="2">
    <source>
        <dbReference type="Proteomes" id="UP001281147"/>
    </source>
</evidence>
<dbReference type="EMBL" id="JAUTXU010000139">
    <property type="protein sequence ID" value="KAK3704435.1"/>
    <property type="molecule type" value="Genomic_DNA"/>
</dbReference>
<keyword evidence="2" id="KW-1185">Reference proteome</keyword>
<organism evidence="1 2">
    <name type="scientific">Vermiconidia calcicola</name>
    <dbReference type="NCBI Taxonomy" id="1690605"/>
    <lineage>
        <taxon>Eukaryota</taxon>
        <taxon>Fungi</taxon>
        <taxon>Dikarya</taxon>
        <taxon>Ascomycota</taxon>
        <taxon>Pezizomycotina</taxon>
        <taxon>Dothideomycetes</taxon>
        <taxon>Dothideomycetidae</taxon>
        <taxon>Mycosphaerellales</taxon>
        <taxon>Extremaceae</taxon>
        <taxon>Vermiconidia</taxon>
    </lineage>
</organism>
<accession>A0ACC3MVA8</accession>
<evidence type="ECO:0000313" key="1">
    <source>
        <dbReference type="EMBL" id="KAK3704435.1"/>
    </source>
</evidence>
<proteinExistence type="predicted"/>
<gene>
    <name evidence="1" type="ORF">LTR37_013858</name>
</gene>